<proteinExistence type="predicted"/>
<reference evidence="2 3" key="1">
    <citation type="journal article" date="2023" name="Sci. Data">
        <title>Genome assembly of the Korean intertidal mud-creeper Batillaria attramentaria.</title>
        <authorList>
            <person name="Patra A.K."/>
            <person name="Ho P.T."/>
            <person name="Jun S."/>
            <person name="Lee S.J."/>
            <person name="Kim Y."/>
            <person name="Won Y.J."/>
        </authorList>
    </citation>
    <scope>NUCLEOTIDE SEQUENCE [LARGE SCALE GENOMIC DNA]</scope>
    <source>
        <strain evidence="2">Wonlab-2016</strain>
    </source>
</reference>
<keyword evidence="3" id="KW-1185">Reference proteome</keyword>
<evidence type="ECO:0000256" key="1">
    <source>
        <dbReference type="SAM" id="MobiDB-lite"/>
    </source>
</evidence>
<gene>
    <name evidence="2" type="ORF">BaRGS_00021154</name>
</gene>
<dbReference type="AlphaFoldDB" id="A0ABD0KKC0"/>
<comment type="caution">
    <text evidence="2">The sequence shown here is derived from an EMBL/GenBank/DDBJ whole genome shotgun (WGS) entry which is preliminary data.</text>
</comment>
<name>A0ABD0KKC0_9CAEN</name>
<organism evidence="2 3">
    <name type="scientific">Batillaria attramentaria</name>
    <dbReference type="NCBI Taxonomy" id="370345"/>
    <lineage>
        <taxon>Eukaryota</taxon>
        <taxon>Metazoa</taxon>
        <taxon>Spiralia</taxon>
        <taxon>Lophotrochozoa</taxon>
        <taxon>Mollusca</taxon>
        <taxon>Gastropoda</taxon>
        <taxon>Caenogastropoda</taxon>
        <taxon>Sorbeoconcha</taxon>
        <taxon>Cerithioidea</taxon>
        <taxon>Batillariidae</taxon>
        <taxon>Batillaria</taxon>
    </lineage>
</organism>
<evidence type="ECO:0000313" key="3">
    <source>
        <dbReference type="Proteomes" id="UP001519460"/>
    </source>
</evidence>
<accession>A0ABD0KKC0</accession>
<evidence type="ECO:0000313" key="2">
    <source>
        <dbReference type="EMBL" id="KAK7487604.1"/>
    </source>
</evidence>
<dbReference type="EMBL" id="JACVVK020000162">
    <property type="protein sequence ID" value="KAK7487604.1"/>
    <property type="molecule type" value="Genomic_DNA"/>
</dbReference>
<dbReference type="Proteomes" id="UP001519460">
    <property type="component" value="Unassembled WGS sequence"/>
</dbReference>
<feature type="region of interest" description="Disordered" evidence="1">
    <location>
        <begin position="1"/>
        <end position="26"/>
    </location>
</feature>
<sequence length="161" mass="18321">MKKFPVPARKKEAFAMGDGDPQKRDRWKRRLHLESSPNSPLTNLSQVRTAQEREAAVALKRIMMAFHDLPGGELLEFSPWWARQPEVAGKALQSSGRWCSHIGRNAIVSRLVFPRSSSVLAPLFRVPCRVLIPFLFFSLPPPPHIPSPFLLKKNNKKPQHL</sequence>
<protein>
    <submittedName>
        <fullName evidence="2">Uncharacterized protein</fullName>
    </submittedName>
</protein>